<evidence type="ECO:0000259" key="8">
    <source>
        <dbReference type="Pfam" id="PF02803"/>
    </source>
</evidence>
<dbReference type="Proteomes" id="UP000003330">
    <property type="component" value="Unassembled WGS sequence"/>
</dbReference>
<dbReference type="Gene3D" id="3.40.47.10">
    <property type="match status" value="1"/>
</dbReference>
<evidence type="ECO:0000313" key="10">
    <source>
        <dbReference type="Proteomes" id="UP000003330"/>
    </source>
</evidence>
<evidence type="ECO:0000256" key="5">
    <source>
        <dbReference type="ARBA" id="ARBA00030755"/>
    </source>
</evidence>
<accession>G5K1Y9</accession>
<organism evidence="9 10">
    <name type="scientific">Streptococcus ictaluri 707-05</name>
    <dbReference type="NCBI Taxonomy" id="764299"/>
    <lineage>
        <taxon>Bacteria</taxon>
        <taxon>Bacillati</taxon>
        <taxon>Bacillota</taxon>
        <taxon>Bacilli</taxon>
        <taxon>Lactobacillales</taxon>
        <taxon>Streptococcaceae</taxon>
        <taxon>Streptococcus</taxon>
    </lineage>
</organism>
<dbReference type="AlphaFoldDB" id="G5K1Y9"/>
<keyword evidence="4 6" id="KW-0012">Acyltransferase</keyword>
<dbReference type="eggNOG" id="COG0183">
    <property type="taxonomic scope" value="Bacteria"/>
</dbReference>
<comment type="caution">
    <text evidence="9">The sequence shown here is derived from an EMBL/GenBank/DDBJ whole genome shotgun (WGS) entry which is preliminary data.</text>
</comment>
<comment type="similarity">
    <text evidence="1 6">Belongs to the thiolase-like superfamily. Thiolase family.</text>
</comment>
<dbReference type="EC" id="2.3.1.9" evidence="2"/>
<feature type="domain" description="Thiolase N-terminal" evidence="7">
    <location>
        <begin position="4"/>
        <end position="241"/>
    </location>
</feature>
<dbReference type="PANTHER" id="PTHR18919">
    <property type="entry name" value="ACETYL-COA C-ACYLTRANSFERASE"/>
    <property type="match status" value="1"/>
</dbReference>
<proteinExistence type="inferred from homology"/>
<dbReference type="STRING" id="764299.STRIC_2397"/>
<dbReference type="NCBIfam" id="TIGR01930">
    <property type="entry name" value="AcCoA-C-Actrans"/>
    <property type="match status" value="1"/>
</dbReference>
<dbReference type="Pfam" id="PF02803">
    <property type="entry name" value="Thiolase_C"/>
    <property type="match status" value="1"/>
</dbReference>
<evidence type="ECO:0000256" key="4">
    <source>
        <dbReference type="ARBA" id="ARBA00023315"/>
    </source>
</evidence>
<dbReference type="GO" id="GO:0003985">
    <property type="term" value="F:acetyl-CoA C-acetyltransferase activity"/>
    <property type="evidence" value="ECO:0007669"/>
    <property type="project" value="UniProtKB-EC"/>
</dbReference>
<dbReference type="InterPro" id="IPR002155">
    <property type="entry name" value="Thiolase"/>
</dbReference>
<feature type="domain" description="Thiolase C-terminal" evidence="8">
    <location>
        <begin position="246"/>
        <end position="362"/>
    </location>
</feature>
<dbReference type="CDD" id="cd00751">
    <property type="entry name" value="thiolase"/>
    <property type="match status" value="1"/>
</dbReference>
<protein>
    <recommendedName>
        <fullName evidence="2">acetyl-CoA C-acetyltransferase</fullName>
        <ecNumber evidence="2">2.3.1.9</ecNumber>
    </recommendedName>
    <alternativeName>
        <fullName evidence="5">Acetoacetyl-CoA thiolase</fullName>
    </alternativeName>
</protein>
<evidence type="ECO:0000313" key="9">
    <source>
        <dbReference type="EMBL" id="EHI70088.1"/>
    </source>
</evidence>
<gene>
    <name evidence="9" type="ORF">STRIC_2397</name>
</gene>
<dbReference type="Pfam" id="PF00108">
    <property type="entry name" value="Thiolase_N"/>
    <property type="match status" value="1"/>
</dbReference>
<keyword evidence="10" id="KW-1185">Reference proteome</keyword>
<evidence type="ECO:0000259" key="7">
    <source>
        <dbReference type="Pfam" id="PF00108"/>
    </source>
</evidence>
<reference evidence="9 10" key="1">
    <citation type="journal article" date="2014" name="Int. J. Syst. Evol. Microbiol.">
        <title>Phylogenomics and the dynamic genome evolution of the genus Streptococcus.</title>
        <authorList>
            <consortium name="The Broad Institute Genome Sequencing Platform"/>
            <person name="Richards V.P."/>
            <person name="Palmer S.R."/>
            <person name="Pavinski Bitar P.D."/>
            <person name="Qin X."/>
            <person name="Weinstock G.M."/>
            <person name="Highlander S.K."/>
            <person name="Town C.D."/>
            <person name="Burne R.A."/>
            <person name="Stanhope M.J."/>
        </authorList>
    </citation>
    <scope>NUCLEOTIDE SEQUENCE [LARGE SCALE GENOMIC DNA]</scope>
    <source>
        <strain evidence="9 10">707-05</strain>
    </source>
</reference>
<dbReference type="EMBL" id="AEUX02000005">
    <property type="protein sequence ID" value="EHI70088.1"/>
    <property type="molecule type" value="Genomic_DNA"/>
</dbReference>
<evidence type="ECO:0000256" key="1">
    <source>
        <dbReference type="ARBA" id="ARBA00010982"/>
    </source>
</evidence>
<dbReference type="RefSeq" id="WP_008088255.1">
    <property type="nucleotide sequence ID" value="NZ_AEUX02000005.1"/>
</dbReference>
<keyword evidence="3 6" id="KW-0808">Transferase</keyword>
<dbReference type="InterPro" id="IPR020617">
    <property type="entry name" value="Thiolase_C"/>
</dbReference>
<evidence type="ECO:0000256" key="3">
    <source>
        <dbReference type="ARBA" id="ARBA00022679"/>
    </source>
</evidence>
<dbReference type="OrthoDB" id="9764892at2"/>
<evidence type="ECO:0000256" key="2">
    <source>
        <dbReference type="ARBA" id="ARBA00012705"/>
    </source>
</evidence>
<evidence type="ECO:0000256" key="6">
    <source>
        <dbReference type="RuleBase" id="RU003557"/>
    </source>
</evidence>
<sequence>MSQVYIQAGLRSPIGIEGKQFAKPRPEHLGAELINQLLRQALGAIDELICGNALGTGGNIGRLMTLYSDLAQTVPAVTLDMQCASAGAAIQTGYANIKAGLAERVLVGGIESSSLQPERRYALGDDRQGAYRVAQFSPDFWDSLVMFRGAQEVAKRYQFTKEDLDSKAFISHQKAIKAQEEGVLDSLIMSLVNKKDQGIRAKISQKMLRKIPPILGPKTVISAGNACLTHDAAAFLILGKEKSAFRICDMVTLAGDPQKSPLMILKASQEVLKRQKLSMSDIAAIEWNEAFAVMDSLFEHHFPESLDNYNIFGGALAYGHPFGASAAINVLHLMKALEYKKGRFGLAAIAAAGGQGFAILIEYMKGSANNC</sequence>
<dbReference type="InterPro" id="IPR020616">
    <property type="entry name" value="Thiolase_N"/>
</dbReference>
<dbReference type="SUPFAM" id="SSF53901">
    <property type="entry name" value="Thiolase-like"/>
    <property type="match status" value="2"/>
</dbReference>
<dbReference type="PIRSF" id="PIRSF000429">
    <property type="entry name" value="Ac-CoA_Ac_transf"/>
    <property type="match status" value="1"/>
</dbReference>
<dbReference type="PANTHER" id="PTHR18919:SF107">
    <property type="entry name" value="ACETYL-COA ACETYLTRANSFERASE, CYTOSOLIC"/>
    <property type="match status" value="1"/>
</dbReference>
<dbReference type="InterPro" id="IPR016039">
    <property type="entry name" value="Thiolase-like"/>
</dbReference>
<name>G5K1Y9_9STRE</name>